<protein>
    <submittedName>
        <fullName evidence="4">Putative enoyl-CoA hydratase</fullName>
    </submittedName>
</protein>
<dbReference type="InterPro" id="IPR029045">
    <property type="entry name" value="ClpP/crotonase-like_dom_sf"/>
</dbReference>
<dbReference type="PANTHER" id="PTHR11941:SF54">
    <property type="entry name" value="ENOYL-COA HYDRATASE, MITOCHONDRIAL"/>
    <property type="match status" value="1"/>
</dbReference>
<dbReference type="EMBL" id="LC066374">
    <property type="protein sequence ID" value="BAT26848.1"/>
    <property type="molecule type" value="Genomic_DNA"/>
</dbReference>
<dbReference type="InterPro" id="IPR018376">
    <property type="entry name" value="Enoyl-CoA_hyd/isom_CS"/>
</dbReference>
<dbReference type="InterPro" id="IPR001753">
    <property type="entry name" value="Enoyl-CoA_hydra/iso"/>
</dbReference>
<proteinExistence type="inferred from homology"/>
<dbReference type="AlphaFoldDB" id="A0A0P0YZ83"/>
<dbReference type="SUPFAM" id="SSF52096">
    <property type="entry name" value="ClpP/crotonase"/>
    <property type="match status" value="1"/>
</dbReference>
<dbReference type="Gene3D" id="3.90.226.10">
    <property type="entry name" value="2-enoyl-CoA Hydratase, Chain A, domain 1"/>
    <property type="match status" value="1"/>
</dbReference>
<sequence>MAGTIDLRRAGHAAILTISHEARRNALSLAMWRMLPTLVAEASADPDIRVIVLEGAGPKAFCAGADISEFATLRDTPEQVAAYEVAVDRALTTLAACPKPAIAAIRGVCFGGGLELALACDLRLADDSALFRMPGAQLGLGYTLSAIEMFVQLIGQAATAEIMFAGRAFGAADALRFGVVQNVHPRASFETERDAFVDTIAGNAPLTLIATKRALIELARPAGARDPAAVDALVAACFASSDYAEGRKAFSEKRRPLFKAAAETAPIERK</sequence>
<dbReference type="Gene3D" id="1.10.12.10">
    <property type="entry name" value="Lyase 2-enoyl-coa Hydratase, Chain A, domain 2"/>
    <property type="match status" value="1"/>
</dbReference>
<accession>A0A0P0YZ83</accession>
<keyword evidence="2" id="KW-0456">Lyase</keyword>
<dbReference type="InterPro" id="IPR014748">
    <property type="entry name" value="Enoyl-CoA_hydra_C"/>
</dbReference>
<comment type="similarity">
    <text evidence="1 3">Belongs to the enoyl-CoA hydratase/isomerase family.</text>
</comment>
<dbReference type="CDD" id="cd06558">
    <property type="entry name" value="crotonase-like"/>
    <property type="match status" value="1"/>
</dbReference>
<reference evidence="4" key="1">
    <citation type="journal article" date="2015" name="Proc. Natl. Acad. Sci. U.S.A.">
        <title>Bacterial clade with the ribosomal RNA operon on a small plasmid rather than the chromosome.</title>
        <authorList>
            <person name="Anda M."/>
            <person name="Ohtsubo Y."/>
            <person name="Okubo T."/>
            <person name="Sugawara M."/>
            <person name="Nagata Y."/>
            <person name="Tsuda M."/>
            <person name="Minamisawa K."/>
            <person name="Mitsui H."/>
        </authorList>
    </citation>
    <scope>NUCLEOTIDE SEQUENCE</scope>
    <source>
        <strain evidence="4">DSM 14790</strain>
    </source>
</reference>
<evidence type="ECO:0000256" key="1">
    <source>
        <dbReference type="ARBA" id="ARBA00005254"/>
    </source>
</evidence>
<dbReference type="GO" id="GO:0006635">
    <property type="term" value="P:fatty acid beta-oxidation"/>
    <property type="evidence" value="ECO:0007669"/>
    <property type="project" value="TreeGrafter"/>
</dbReference>
<dbReference type="RefSeq" id="WP_024350457.1">
    <property type="nucleotide sequence ID" value="NZ_BBWN01000016.1"/>
</dbReference>
<evidence type="ECO:0000256" key="3">
    <source>
        <dbReference type="RuleBase" id="RU003707"/>
    </source>
</evidence>
<dbReference type="PROSITE" id="PS00166">
    <property type="entry name" value="ENOYL_COA_HYDRATASE"/>
    <property type="match status" value="1"/>
</dbReference>
<dbReference type="PANTHER" id="PTHR11941">
    <property type="entry name" value="ENOYL-COA HYDRATASE-RELATED"/>
    <property type="match status" value="1"/>
</dbReference>
<evidence type="ECO:0000256" key="2">
    <source>
        <dbReference type="ARBA" id="ARBA00023239"/>
    </source>
</evidence>
<organism evidence="4">
    <name type="scientific">Aurantimonas coralicida</name>
    <dbReference type="NCBI Taxonomy" id="182270"/>
    <lineage>
        <taxon>Bacteria</taxon>
        <taxon>Pseudomonadati</taxon>
        <taxon>Pseudomonadota</taxon>
        <taxon>Alphaproteobacteria</taxon>
        <taxon>Hyphomicrobiales</taxon>
        <taxon>Aurantimonadaceae</taxon>
        <taxon>Aurantimonas</taxon>
    </lineage>
</organism>
<evidence type="ECO:0000313" key="4">
    <source>
        <dbReference type="EMBL" id="BAT26848.1"/>
    </source>
</evidence>
<name>A0A0P0YZ83_9HYPH</name>
<dbReference type="NCBIfam" id="NF004781">
    <property type="entry name" value="PRK06127.1"/>
    <property type="match status" value="1"/>
</dbReference>
<dbReference type="Pfam" id="PF00378">
    <property type="entry name" value="ECH_1"/>
    <property type="match status" value="1"/>
</dbReference>
<dbReference type="GO" id="GO:0016829">
    <property type="term" value="F:lyase activity"/>
    <property type="evidence" value="ECO:0007669"/>
    <property type="project" value="UniProtKB-KW"/>
</dbReference>